<organism evidence="1 2">
    <name type="scientific">Kitasatospora acidiphila</name>
    <dbReference type="NCBI Taxonomy" id="2567942"/>
    <lineage>
        <taxon>Bacteria</taxon>
        <taxon>Bacillati</taxon>
        <taxon>Actinomycetota</taxon>
        <taxon>Actinomycetes</taxon>
        <taxon>Kitasatosporales</taxon>
        <taxon>Streptomycetaceae</taxon>
        <taxon>Kitasatospora</taxon>
    </lineage>
</organism>
<sequence length="127" mass="13840">MSRLATTLRASGLPVCWAAEFEALRPTASGDRAVRHTALSLARMPAGYRWTVAAALRLFPLAFRLIAHRDPRTADELTISQTMARLRRVPVYAEVLRVTTALALYGALDGTVPAERPAVRVLTGGTR</sequence>
<gene>
    <name evidence="1" type="ORF">E6W39_34050</name>
</gene>
<dbReference type="OrthoDB" id="4332637at2"/>
<proteinExistence type="predicted"/>
<dbReference type="EMBL" id="VIGB01000003">
    <property type="protein sequence ID" value="TQF06318.1"/>
    <property type="molecule type" value="Genomic_DNA"/>
</dbReference>
<protein>
    <submittedName>
        <fullName evidence="1">Uncharacterized protein</fullName>
    </submittedName>
</protein>
<dbReference type="Proteomes" id="UP000319103">
    <property type="component" value="Unassembled WGS sequence"/>
</dbReference>
<dbReference type="AlphaFoldDB" id="A0A540WBI8"/>
<keyword evidence="2" id="KW-1185">Reference proteome</keyword>
<accession>A0A540WBI8</accession>
<evidence type="ECO:0000313" key="2">
    <source>
        <dbReference type="Proteomes" id="UP000319103"/>
    </source>
</evidence>
<dbReference type="RefSeq" id="WP_141636750.1">
    <property type="nucleotide sequence ID" value="NZ_VIGB01000003.1"/>
</dbReference>
<name>A0A540WBI8_9ACTN</name>
<comment type="caution">
    <text evidence="1">The sequence shown here is derived from an EMBL/GenBank/DDBJ whole genome shotgun (WGS) entry which is preliminary data.</text>
</comment>
<evidence type="ECO:0000313" key="1">
    <source>
        <dbReference type="EMBL" id="TQF06318.1"/>
    </source>
</evidence>
<reference evidence="1 2" key="1">
    <citation type="submission" date="2019-06" db="EMBL/GenBank/DDBJ databases">
        <title>Description of Kitasatospora acidophila sp. nov. isolated from pine grove soil, and reclassification of Streptomyces novaecaesareae to Kitasatospora novaeceasareae comb. nov.</title>
        <authorList>
            <person name="Kim M.J."/>
        </authorList>
    </citation>
    <scope>NUCLEOTIDE SEQUENCE [LARGE SCALE GENOMIC DNA]</scope>
    <source>
        <strain evidence="1 2">MMS16-CNU292</strain>
    </source>
</reference>